<keyword evidence="4" id="KW-1185">Reference proteome</keyword>
<protein>
    <submittedName>
        <fullName evidence="3">5-bromo-4-chloroindolyl phosphate hydrolysis protein</fullName>
    </submittedName>
</protein>
<evidence type="ECO:0000256" key="2">
    <source>
        <dbReference type="SAM" id="Phobius"/>
    </source>
</evidence>
<dbReference type="OrthoDB" id="2243657at2"/>
<keyword evidence="2" id="KW-0472">Membrane</keyword>
<organism evidence="3 4">
    <name type="scientific">Lacticaseibacillus camelliae DSM 22697 = JCM 13995</name>
    <dbReference type="NCBI Taxonomy" id="1423730"/>
    <lineage>
        <taxon>Bacteria</taxon>
        <taxon>Bacillati</taxon>
        <taxon>Bacillota</taxon>
        <taxon>Bacilli</taxon>
        <taxon>Lactobacillales</taxon>
        <taxon>Lactobacillaceae</taxon>
        <taxon>Lacticaseibacillus</taxon>
    </lineage>
</organism>
<evidence type="ECO:0000313" key="3">
    <source>
        <dbReference type="EMBL" id="KRN25561.1"/>
    </source>
</evidence>
<keyword evidence="2" id="KW-0812">Transmembrane</keyword>
<evidence type="ECO:0000256" key="1">
    <source>
        <dbReference type="SAM" id="MobiDB-lite"/>
    </source>
</evidence>
<name>A0A0R2FB00_9LACO</name>
<dbReference type="InterPro" id="IPR018770">
    <property type="entry name" value="ChloroindolylP_hydrolase"/>
</dbReference>
<sequence>MKKPEKRIRWLRVGLWAAAGLVIGLLTQHLWVGLFVMVVFAGARLVGELSRPVEKPATPPITPDMAAHYAESGLSESEINLFRETMDQAADEIHEFEAIADRVPKIKTIAVNADLLDIMHAYFKAIVQTPKKLGAAGKFIYEQLPNVLSIAQKYETITHHEVKTQDTYDVLTTAANTLRDLADTIKDGYSEFVESDIDDLEADIDLAKKQIKPRLAESTDTVDRSIHLTPEHATITPKSEETGQQHE</sequence>
<evidence type="ECO:0000313" key="4">
    <source>
        <dbReference type="Proteomes" id="UP000050865"/>
    </source>
</evidence>
<proteinExistence type="predicted"/>
<feature type="transmembrane region" description="Helical" evidence="2">
    <location>
        <begin position="12"/>
        <end position="41"/>
    </location>
</feature>
<reference evidence="3 4" key="1">
    <citation type="journal article" date="2015" name="Genome Announc.">
        <title>Expanding the biotechnology potential of lactobacilli through comparative genomics of 213 strains and associated genera.</title>
        <authorList>
            <person name="Sun Z."/>
            <person name="Harris H.M."/>
            <person name="McCann A."/>
            <person name="Guo C."/>
            <person name="Argimon S."/>
            <person name="Zhang W."/>
            <person name="Yang X."/>
            <person name="Jeffery I.B."/>
            <person name="Cooney J.C."/>
            <person name="Kagawa T.F."/>
            <person name="Liu W."/>
            <person name="Song Y."/>
            <person name="Salvetti E."/>
            <person name="Wrobel A."/>
            <person name="Rasinkangas P."/>
            <person name="Parkhill J."/>
            <person name="Rea M.C."/>
            <person name="O'Sullivan O."/>
            <person name="Ritari J."/>
            <person name="Douillard F.P."/>
            <person name="Paul Ross R."/>
            <person name="Yang R."/>
            <person name="Briner A.E."/>
            <person name="Felis G.E."/>
            <person name="de Vos W.M."/>
            <person name="Barrangou R."/>
            <person name="Klaenhammer T.R."/>
            <person name="Caufield P.W."/>
            <person name="Cui Y."/>
            <person name="Zhang H."/>
            <person name="O'Toole P.W."/>
        </authorList>
    </citation>
    <scope>NUCLEOTIDE SEQUENCE [LARGE SCALE GENOMIC DNA]</scope>
    <source>
        <strain evidence="3 4">DSM 22697</strain>
    </source>
</reference>
<gene>
    <name evidence="3" type="ORF">FC75_GL000291</name>
</gene>
<dbReference type="PATRIC" id="fig|1423730.4.peg.307"/>
<dbReference type="EMBL" id="AYZJ01000009">
    <property type="protein sequence ID" value="KRN25561.1"/>
    <property type="molecule type" value="Genomic_DNA"/>
</dbReference>
<feature type="compositionally biased region" description="Basic and acidic residues" evidence="1">
    <location>
        <begin position="220"/>
        <end position="230"/>
    </location>
</feature>
<feature type="region of interest" description="Disordered" evidence="1">
    <location>
        <begin position="220"/>
        <end position="247"/>
    </location>
</feature>
<dbReference type="Pfam" id="PF10112">
    <property type="entry name" value="Halogen_Hydrol"/>
    <property type="match status" value="1"/>
</dbReference>
<dbReference type="RefSeq" id="WP_054664648.1">
    <property type="nucleotide sequence ID" value="NZ_AYZJ01000009.1"/>
</dbReference>
<dbReference type="AlphaFoldDB" id="A0A0R2FB00"/>
<accession>A0A0R2FB00</accession>
<dbReference type="Proteomes" id="UP000050865">
    <property type="component" value="Unassembled WGS sequence"/>
</dbReference>
<comment type="caution">
    <text evidence="3">The sequence shown here is derived from an EMBL/GenBank/DDBJ whole genome shotgun (WGS) entry which is preliminary data.</text>
</comment>
<dbReference type="STRING" id="1423730.FC75_GL000291"/>
<feature type="compositionally biased region" description="Basic and acidic residues" evidence="1">
    <location>
        <begin position="238"/>
        <end position="247"/>
    </location>
</feature>
<keyword evidence="2" id="KW-1133">Transmembrane helix</keyword>